<keyword evidence="3" id="KW-1185">Reference proteome</keyword>
<sequence>MWSQKIIIPILLAILYPKWVESCIGGSLNGGCCSQPYTQCGGIPACPSAAPYLPQYNQDAHVGTVAIPRTSRPRPLAPSRTFSDSLLDPSLVGPPAPPFAVAMDPSFNPGLIPLKDRMK</sequence>
<feature type="region of interest" description="Disordered" evidence="1">
    <location>
        <begin position="69"/>
        <end position="89"/>
    </location>
</feature>
<feature type="signal peptide" evidence="2">
    <location>
        <begin position="1"/>
        <end position="22"/>
    </location>
</feature>
<evidence type="ECO:0000313" key="3">
    <source>
        <dbReference type="Proteomes" id="UP000887540"/>
    </source>
</evidence>
<protein>
    <submittedName>
        <fullName evidence="4">Uncharacterized protein</fullName>
    </submittedName>
</protein>
<evidence type="ECO:0000256" key="2">
    <source>
        <dbReference type="SAM" id="SignalP"/>
    </source>
</evidence>
<evidence type="ECO:0000256" key="1">
    <source>
        <dbReference type="SAM" id="MobiDB-lite"/>
    </source>
</evidence>
<dbReference type="Proteomes" id="UP000887540">
    <property type="component" value="Unplaced"/>
</dbReference>
<organism evidence="3 4">
    <name type="scientific">Acrobeloides nanus</name>
    <dbReference type="NCBI Taxonomy" id="290746"/>
    <lineage>
        <taxon>Eukaryota</taxon>
        <taxon>Metazoa</taxon>
        <taxon>Ecdysozoa</taxon>
        <taxon>Nematoda</taxon>
        <taxon>Chromadorea</taxon>
        <taxon>Rhabditida</taxon>
        <taxon>Tylenchina</taxon>
        <taxon>Cephalobomorpha</taxon>
        <taxon>Cephaloboidea</taxon>
        <taxon>Cephalobidae</taxon>
        <taxon>Acrobeloides</taxon>
    </lineage>
</organism>
<reference evidence="4" key="1">
    <citation type="submission" date="2022-11" db="UniProtKB">
        <authorList>
            <consortium name="WormBaseParasite"/>
        </authorList>
    </citation>
    <scope>IDENTIFICATION</scope>
</reference>
<dbReference type="WBParaSite" id="ACRNAN_scaffold6738.g10007.t1">
    <property type="protein sequence ID" value="ACRNAN_scaffold6738.g10007.t1"/>
    <property type="gene ID" value="ACRNAN_scaffold6738.g10007"/>
</dbReference>
<accession>A0A914EA47</accession>
<proteinExistence type="predicted"/>
<name>A0A914EA47_9BILA</name>
<feature type="chain" id="PRO_5037793200" evidence="2">
    <location>
        <begin position="23"/>
        <end position="119"/>
    </location>
</feature>
<keyword evidence="2" id="KW-0732">Signal</keyword>
<dbReference type="AlphaFoldDB" id="A0A914EA47"/>
<evidence type="ECO:0000313" key="4">
    <source>
        <dbReference type="WBParaSite" id="ACRNAN_scaffold6738.g10007.t1"/>
    </source>
</evidence>